<organism evidence="1 2">
    <name type="scientific">Posidoniimonas polymericola</name>
    <dbReference type="NCBI Taxonomy" id="2528002"/>
    <lineage>
        <taxon>Bacteria</taxon>
        <taxon>Pseudomonadati</taxon>
        <taxon>Planctomycetota</taxon>
        <taxon>Planctomycetia</taxon>
        <taxon>Pirellulales</taxon>
        <taxon>Lacipirellulaceae</taxon>
        <taxon>Posidoniimonas</taxon>
    </lineage>
</organism>
<dbReference type="InterPro" id="IPR017550">
    <property type="entry name" value="Formylmethanofuran_DH_suC"/>
</dbReference>
<dbReference type="AlphaFoldDB" id="A0A5C5XW64"/>
<dbReference type="RefSeq" id="WP_146591446.1">
    <property type="nucleotide sequence ID" value="NZ_SJPO01000015.1"/>
</dbReference>
<dbReference type="GO" id="GO:0015948">
    <property type="term" value="P:methanogenesis"/>
    <property type="evidence" value="ECO:0007669"/>
    <property type="project" value="InterPro"/>
</dbReference>
<accession>A0A5C5XW64</accession>
<dbReference type="EMBL" id="SJPO01000015">
    <property type="protein sequence ID" value="TWT66771.1"/>
    <property type="molecule type" value="Genomic_DNA"/>
</dbReference>
<dbReference type="InterPro" id="IPR036485">
    <property type="entry name" value="Glu_synth_asu_C_sf"/>
</dbReference>
<keyword evidence="2" id="KW-1185">Reference proteome</keyword>
<dbReference type="Gene3D" id="2.160.20.60">
    <property type="entry name" value="Glutamate synthase, alpha subunit, C-terminal domain"/>
    <property type="match status" value="1"/>
</dbReference>
<reference evidence="1 2" key="1">
    <citation type="submission" date="2019-02" db="EMBL/GenBank/DDBJ databases">
        <title>Deep-cultivation of Planctomycetes and their phenomic and genomic characterization uncovers novel biology.</title>
        <authorList>
            <person name="Wiegand S."/>
            <person name="Jogler M."/>
            <person name="Boedeker C."/>
            <person name="Pinto D."/>
            <person name="Vollmers J."/>
            <person name="Rivas-Marin E."/>
            <person name="Kohn T."/>
            <person name="Peeters S.H."/>
            <person name="Heuer A."/>
            <person name="Rast P."/>
            <person name="Oberbeckmann S."/>
            <person name="Bunk B."/>
            <person name="Jeske O."/>
            <person name="Meyerdierks A."/>
            <person name="Storesund J.E."/>
            <person name="Kallscheuer N."/>
            <person name="Luecker S."/>
            <person name="Lage O.M."/>
            <person name="Pohl T."/>
            <person name="Merkel B.J."/>
            <person name="Hornburger P."/>
            <person name="Mueller R.-W."/>
            <person name="Bruemmer F."/>
            <person name="Labrenz M."/>
            <person name="Spormann A.M."/>
            <person name="Op Den Camp H."/>
            <person name="Overmann J."/>
            <person name="Amann R."/>
            <person name="Jetten M.S.M."/>
            <person name="Mascher T."/>
            <person name="Medema M.H."/>
            <person name="Devos D.P."/>
            <person name="Kaster A.-K."/>
            <person name="Ovreas L."/>
            <person name="Rohde M."/>
            <person name="Galperin M.Y."/>
            <person name="Jogler C."/>
        </authorList>
    </citation>
    <scope>NUCLEOTIDE SEQUENCE [LARGE SCALE GENOMIC DNA]</scope>
    <source>
        <strain evidence="1 2">Pla123a</strain>
    </source>
</reference>
<keyword evidence="1" id="KW-0808">Transferase</keyword>
<gene>
    <name evidence="1" type="primary">fhcC</name>
    <name evidence="1" type="ORF">Pla123a_46600</name>
</gene>
<keyword evidence="1" id="KW-0378">Hydrolase</keyword>
<comment type="caution">
    <text evidence="1">The sequence shown here is derived from an EMBL/GenBank/DDBJ whole genome shotgun (WGS) entry which is preliminary data.</text>
</comment>
<dbReference type="NCBIfam" id="TIGR03122">
    <property type="entry name" value="one_C_dehyd_C"/>
    <property type="match status" value="1"/>
</dbReference>
<dbReference type="PANTHER" id="PTHR39673:SF5">
    <property type="entry name" value="TUNGSTEN-CONTAINING FORMYLMETHANOFURAN DEHYDROGENASE 2 SUBUNIT C"/>
    <property type="match status" value="1"/>
</dbReference>
<evidence type="ECO:0000313" key="2">
    <source>
        <dbReference type="Proteomes" id="UP000318478"/>
    </source>
</evidence>
<dbReference type="Proteomes" id="UP000318478">
    <property type="component" value="Unassembled WGS sequence"/>
</dbReference>
<evidence type="ECO:0000313" key="1">
    <source>
        <dbReference type="EMBL" id="TWT66771.1"/>
    </source>
</evidence>
<dbReference type="GO" id="GO:0016740">
    <property type="term" value="F:transferase activity"/>
    <property type="evidence" value="ECO:0007669"/>
    <property type="project" value="UniProtKB-KW"/>
</dbReference>
<proteinExistence type="predicted"/>
<sequence length="266" mass="27308">MLSLTLKSPPTVPVDAEGLLPGREDATPLAERTVLAGGVPTPAGELFTIRGNPRDLEWRFEGDLSRVRHLGAGLRAGRIVIDGDVGRHCGAALRGGEIVVHGDAGDWLGAEMRGGEIHVRGSAGNCVGGGYTGSKFGMRGGAIVVDGPVGNYAGRQMRRGVLIAVGGCGDLPGFRMRAGSLLVLGRCGANPGLEMLRGTLGLFGGGAPPATFSPACTISPPTLTLLRREVRRRAGGEAADAVPATVTLHNGDLLRGGRGELLTLTN</sequence>
<dbReference type="SUPFAM" id="SSF69336">
    <property type="entry name" value="Alpha subunit of glutamate synthase, C-terminal domain"/>
    <property type="match status" value="1"/>
</dbReference>
<dbReference type="GO" id="GO:0046914">
    <property type="term" value="F:transition metal ion binding"/>
    <property type="evidence" value="ECO:0007669"/>
    <property type="project" value="InterPro"/>
</dbReference>
<name>A0A5C5XW64_9BACT</name>
<dbReference type="OrthoDB" id="269067at2"/>
<protein>
    <submittedName>
        <fullName evidence="1">Formyltransferase/hydrolase complex Fhc subunit C</fullName>
    </submittedName>
</protein>
<dbReference type="PANTHER" id="PTHR39673">
    <property type="entry name" value="TUNGSTEN FORMYLMETHANOFURAN DEHYDROGENASE, SUBUNIT C (FWDC)"/>
    <property type="match status" value="1"/>
</dbReference>
<dbReference type="GO" id="GO:0018493">
    <property type="term" value="F:formylmethanofuran dehydrogenase activity"/>
    <property type="evidence" value="ECO:0007669"/>
    <property type="project" value="InterPro"/>
</dbReference>
<dbReference type="GO" id="GO:0016787">
    <property type="term" value="F:hydrolase activity"/>
    <property type="evidence" value="ECO:0007669"/>
    <property type="project" value="UniProtKB-KW"/>
</dbReference>